<dbReference type="Pfam" id="PF13489">
    <property type="entry name" value="Methyltransf_23"/>
    <property type="match status" value="1"/>
</dbReference>
<protein>
    <recommendedName>
        <fullName evidence="2">Methyltransferase type 11 domain-containing protein</fullName>
    </recommendedName>
</protein>
<dbReference type="AlphaFoldDB" id="A0A0F8XBT6"/>
<gene>
    <name evidence="1" type="ORF">LCGC14_2965570</name>
</gene>
<sequence>AYYSNFPPRILDVGHATQLTKDIEAAFDRRVDNTTGDLDGDFEIPAHLYDVIVFSHTLEHIFDPVHCLLRLREQLRSGGRLFVVLPRRGKLLWTKNHYHEIDHYRFKLLMKRTGFHVIDWEHSKTWRPVGQYLKGLRPFYRIFREFNITYQCVPNFLKWRLMQ</sequence>
<name>A0A0F8XBT6_9ZZZZ</name>
<dbReference type="Gene3D" id="3.40.50.150">
    <property type="entry name" value="Vaccinia Virus protein VP39"/>
    <property type="match status" value="1"/>
</dbReference>
<feature type="non-terminal residue" evidence="1">
    <location>
        <position position="1"/>
    </location>
</feature>
<dbReference type="InterPro" id="IPR029063">
    <property type="entry name" value="SAM-dependent_MTases_sf"/>
</dbReference>
<evidence type="ECO:0000313" key="1">
    <source>
        <dbReference type="EMBL" id="KKK66293.1"/>
    </source>
</evidence>
<comment type="caution">
    <text evidence="1">The sequence shown here is derived from an EMBL/GenBank/DDBJ whole genome shotgun (WGS) entry which is preliminary data.</text>
</comment>
<dbReference type="SUPFAM" id="SSF53335">
    <property type="entry name" value="S-adenosyl-L-methionine-dependent methyltransferases"/>
    <property type="match status" value="1"/>
</dbReference>
<dbReference type="EMBL" id="LAZR01060143">
    <property type="protein sequence ID" value="KKK66293.1"/>
    <property type="molecule type" value="Genomic_DNA"/>
</dbReference>
<organism evidence="1">
    <name type="scientific">marine sediment metagenome</name>
    <dbReference type="NCBI Taxonomy" id="412755"/>
    <lineage>
        <taxon>unclassified sequences</taxon>
        <taxon>metagenomes</taxon>
        <taxon>ecological metagenomes</taxon>
    </lineage>
</organism>
<accession>A0A0F8XBT6</accession>
<reference evidence="1" key="1">
    <citation type="journal article" date="2015" name="Nature">
        <title>Complex archaea that bridge the gap between prokaryotes and eukaryotes.</title>
        <authorList>
            <person name="Spang A."/>
            <person name="Saw J.H."/>
            <person name="Jorgensen S.L."/>
            <person name="Zaremba-Niedzwiedzka K."/>
            <person name="Martijn J."/>
            <person name="Lind A.E."/>
            <person name="van Eijk R."/>
            <person name="Schleper C."/>
            <person name="Guy L."/>
            <person name="Ettema T.J."/>
        </authorList>
    </citation>
    <scope>NUCLEOTIDE SEQUENCE</scope>
</reference>
<evidence type="ECO:0008006" key="2">
    <source>
        <dbReference type="Google" id="ProtNLM"/>
    </source>
</evidence>
<proteinExistence type="predicted"/>